<feature type="domain" description="PFL" evidence="2">
    <location>
        <begin position="1"/>
        <end position="140"/>
    </location>
</feature>
<dbReference type="InterPro" id="IPR051215">
    <property type="entry name" value="GRE"/>
</dbReference>
<dbReference type="SUPFAM" id="SSF51998">
    <property type="entry name" value="PFL-like glycyl radical enzymes"/>
    <property type="match status" value="1"/>
</dbReference>
<reference evidence="3" key="1">
    <citation type="journal article" date="2013" name="Environ. Microbiol.">
        <title>Microbiota from the distal guts of lean and obese adolescents exhibit partial functional redundancy besides clear differences in community structure.</title>
        <authorList>
            <person name="Ferrer M."/>
            <person name="Ruiz A."/>
            <person name="Lanza F."/>
            <person name="Haange S.B."/>
            <person name="Oberbach A."/>
            <person name="Till H."/>
            <person name="Bargiela R."/>
            <person name="Campoy C."/>
            <person name="Segura M.T."/>
            <person name="Richter M."/>
            <person name="von Bergen M."/>
            <person name="Seifert J."/>
            <person name="Suarez A."/>
        </authorList>
    </citation>
    <scope>NUCLEOTIDE SEQUENCE</scope>
</reference>
<dbReference type="Pfam" id="PF02901">
    <property type="entry name" value="PFL-like"/>
    <property type="match status" value="1"/>
</dbReference>
<dbReference type="GO" id="GO:0005829">
    <property type="term" value="C:cytosol"/>
    <property type="evidence" value="ECO:0007669"/>
    <property type="project" value="TreeGrafter"/>
</dbReference>
<dbReference type="PROSITE" id="PS51554">
    <property type="entry name" value="PFL"/>
    <property type="match status" value="1"/>
</dbReference>
<evidence type="ECO:0000256" key="1">
    <source>
        <dbReference type="SAM" id="MobiDB-lite"/>
    </source>
</evidence>
<comment type="caution">
    <text evidence="3">The sequence shown here is derived from an EMBL/GenBank/DDBJ whole genome shotgun (WGS) entry which is preliminary data.</text>
</comment>
<name>K1RY03_9ZZZZ</name>
<gene>
    <name evidence="3" type="ORF">OBE_15371</name>
</gene>
<keyword evidence="3" id="KW-0808">Transferase</keyword>
<organism evidence="3">
    <name type="scientific">human gut metagenome</name>
    <dbReference type="NCBI Taxonomy" id="408170"/>
    <lineage>
        <taxon>unclassified sequences</taxon>
        <taxon>metagenomes</taxon>
        <taxon>organismal metagenomes</taxon>
    </lineage>
</organism>
<feature type="region of interest" description="Disordered" evidence="1">
    <location>
        <begin position="109"/>
        <end position="140"/>
    </location>
</feature>
<protein>
    <submittedName>
        <fullName evidence="3">Formate C-acetyltransferase</fullName>
    </submittedName>
</protein>
<accession>K1RY03</accession>
<dbReference type="EMBL" id="AJWZ01010565">
    <property type="protein sequence ID" value="EKC48084.1"/>
    <property type="molecule type" value="Genomic_DNA"/>
</dbReference>
<evidence type="ECO:0000259" key="2">
    <source>
        <dbReference type="PROSITE" id="PS51554"/>
    </source>
</evidence>
<proteinExistence type="predicted"/>
<dbReference type="AlphaFoldDB" id="K1RY03"/>
<feature type="non-terminal residue" evidence="3">
    <location>
        <position position="1"/>
    </location>
</feature>
<dbReference type="Gene3D" id="3.20.70.20">
    <property type="match status" value="1"/>
</dbReference>
<dbReference type="PANTHER" id="PTHR43641">
    <property type="entry name" value="FORMATE ACETYLTRANSFERASE 3-RELATED"/>
    <property type="match status" value="1"/>
</dbReference>
<evidence type="ECO:0000313" key="3">
    <source>
        <dbReference type="EMBL" id="EKC48084.1"/>
    </source>
</evidence>
<dbReference type="GO" id="GO:0016740">
    <property type="term" value="F:transferase activity"/>
    <property type="evidence" value="ECO:0007669"/>
    <property type="project" value="UniProtKB-KW"/>
</dbReference>
<sequence>RLRQESFDTQPSLSIERALIETEFYKENEGKYPIPILRALNFLEICKRKTIYIGEDELIVGERGPRPKAVSTFPELTCHSVEDLHVLNTRKLQRYTISQEDIDTYEARGNSLLERAHPTRTHLQSRSQRMERSLRSRNVH</sequence>
<dbReference type="PANTHER" id="PTHR43641:SF2">
    <property type="entry name" value="DEHYDRATASE YBIW-RELATED"/>
    <property type="match status" value="1"/>
</dbReference>
<dbReference type="InterPro" id="IPR004184">
    <property type="entry name" value="PFL_dom"/>
</dbReference>